<feature type="compositionally biased region" description="Basic and acidic residues" evidence="1">
    <location>
        <begin position="1"/>
        <end position="10"/>
    </location>
</feature>
<organism evidence="2 3">
    <name type="scientific">Actinoplanes xinjiangensis</name>
    <dbReference type="NCBI Taxonomy" id="512350"/>
    <lineage>
        <taxon>Bacteria</taxon>
        <taxon>Bacillati</taxon>
        <taxon>Actinomycetota</taxon>
        <taxon>Actinomycetes</taxon>
        <taxon>Micromonosporales</taxon>
        <taxon>Micromonosporaceae</taxon>
        <taxon>Actinoplanes</taxon>
    </lineage>
</organism>
<reference evidence="2 3" key="1">
    <citation type="submission" date="2018-05" db="EMBL/GenBank/DDBJ databases">
        <title>Genomic Encyclopedia of Archaeal and Bacterial Type Strains, Phase II (KMG-II): from individual species to whole genera.</title>
        <authorList>
            <person name="Goeker M."/>
        </authorList>
    </citation>
    <scope>NUCLEOTIDE SEQUENCE [LARGE SCALE GENOMIC DNA]</scope>
    <source>
        <strain evidence="2 3">DSM 45184</strain>
    </source>
</reference>
<feature type="region of interest" description="Disordered" evidence="1">
    <location>
        <begin position="62"/>
        <end position="91"/>
    </location>
</feature>
<evidence type="ECO:0000313" key="2">
    <source>
        <dbReference type="EMBL" id="PWK30516.1"/>
    </source>
</evidence>
<evidence type="ECO:0000313" key="3">
    <source>
        <dbReference type="Proteomes" id="UP000245697"/>
    </source>
</evidence>
<proteinExistence type="predicted"/>
<dbReference type="Proteomes" id="UP000245697">
    <property type="component" value="Unassembled WGS sequence"/>
</dbReference>
<keyword evidence="3" id="KW-1185">Reference proteome</keyword>
<feature type="region of interest" description="Disordered" evidence="1">
    <location>
        <begin position="131"/>
        <end position="162"/>
    </location>
</feature>
<evidence type="ECO:0000256" key="1">
    <source>
        <dbReference type="SAM" id="MobiDB-lite"/>
    </source>
</evidence>
<dbReference type="AlphaFoldDB" id="A0A316EKG5"/>
<feature type="region of interest" description="Disordered" evidence="1">
    <location>
        <begin position="1"/>
        <end position="25"/>
    </location>
</feature>
<gene>
    <name evidence="2" type="ORF">BC793_13881</name>
</gene>
<name>A0A316EKG5_9ACTN</name>
<feature type="non-terminal residue" evidence="2">
    <location>
        <position position="1"/>
    </location>
</feature>
<accession>A0A316EKG5</accession>
<comment type="caution">
    <text evidence="2">The sequence shown here is derived from an EMBL/GenBank/DDBJ whole genome shotgun (WGS) entry which is preliminary data.</text>
</comment>
<sequence>DIAADARNKLEPVTTANDSNRRKQRHRVAVLVAATTQAHAAHLCDPVLVMAKTNAHLGPIVRPHHGDTEGQRPRSPIVCCRRPPGSHQQGRCLVQRSPAHLVDLGGRGEQVRGRRGGDGREVVDHLRPAGLVVAGPGQPRSEDDAQSGLLPDLPDGGRGKRFAERRPAFGTLQSPRGRCTRTTSFVAPAGRQTTAPAARMGIRKWVMSTALPGSDQRCVEGASMLGTTVLYHVYLME</sequence>
<protein>
    <submittedName>
        <fullName evidence="2">Uncharacterized protein</fullName>
    </submittedName>
</protein>
<dbReference type="EMBL" id="QGGR01000038">
    <property type="protein sequence ID" value="PWK30516.1"/>
    <property type="molecule type" value="Genomic_DNA"/>
</dbReference>